<keyword evidence="3" id="KW-1185">Reference proteome</keyword>
<evidence type="ECO:0000313" key="2">
    <source>
        <dbReference type="EMBL" id="KAJ1172669.1"/>
    </source>
</evidence>
<protein>
    <recommendedName>
        <fullName evidence="1">Noelin domain-containing protein</fullName>
    </recommendedName>
</protein>
<name>A0AAV7T800_PLEWA</name>
<sequence>TLFPSPEDNWQIYTSAQAPDGKCICTVVAQAQSTCSRDPRSRQLRQLMEKVQNISQSMGVLDLRTYRDLQYVRNTENLMKVLDSKLKVATESQKALNTKGFQ</sequence>
<feature type="domain" description="Noelin" evidence="1">
    <location>
        <begin position="4"/>
        <end position="102"/>
    </location>
</feature>
<comment type="caution">
    <text evidence="2">The sequence shown here is derived from an EMBL/GenBank/DDBJ whole genome shotgun (WGS) entry which is preliminary data.</text>
</comment>
<organism evidence="2 3">
    <name type="scientific">Pleurodeles waltl</name>
    <name type="common">Iberian ribbed newt</name>
    <dbReference type="NCBI Taxonomy" id="8319"/>
    <lineage>
        <taxon>Eukaryota</taxon>
        <taxon>Metazoa</taxon>
        <taxon>Chordata</taxon>
        <taxon>Craniata</taxon>
        <taxon>Vertebrata</taxon>
        <taxon>Euteleostomi</taxon>
        <taxon>Amphibia</taxon>
        <taxon>Batrachia</taxon>
        <taxon>Caudata</taxon>
        <taxon>Salamandroidea</taxon>
        <taxon>Salamandridae</taxon>
        <taxon>Pleurodelinae</taxon>
        <taxon>Pleurodeles</taxon>
    </lineage>
</organism>
<feature type="non-terminal residue" evidence="2">
    <location>
        <position position="102"/>
    </location>
</feature>
<dbReference type="InterPro" id="IPR022082">
    <property type="entry name" value="Noelin_dom"/>
</dbReference>
<gene>
    <name evidence="2" type="ORF">NDU88_004513</name>
</gene>
<proteinExistence type="predicted"/>
<reference evidence="2" key="1">
    <citation type="journal article" date="2022" name="bioRxiv">
        <title>Sequencing and chromosome-scale assembly of the giantPleurodeles waltlgenome.</title>
        <authorList>
            <person name="Brown T."/>
            <person name="Elewa A."/>
            <person name="Iarovenko S."/>
            <person name="Subramanian E."/>
            <person name="Araus A.J."/>
            <person name="Petzold A."/>
            <person name="Susuki M."/>
            <person name="Suzuki K.-i.T."/>
            <person name="Hayashi T."/>
            <person name="Toyoda A."/>
            <person name="Oliveira C."/>
            <person name="Osipova E."/>
            <person name="Leigh N.D."/>
            <person name="Simon A."/>
            <person name="Yun M.H."/>
        </authorList>
    </citation>
    <scope>NUCLEOTIDE SEQUENCE</scope>
    <source>
        <strain evidence="2">20211129_DDA</strain>
        <tissue evidence="2">Liver</tissue>
    </source>
</reference>
<dbReference type="AlphaFoldDB" id="A0AAV7T800"/>
<dbReference type="EMBL" id="JANPWB010000007">
    <property type="protein sequence ID" value="KAJ1172669.1"/>
    <property type="molecule type" value="Genomic_DNA"/>
</dbReference>
<evidence type="ECO:0000313" key="3">
    <source>
        <dbReference type="Proteomes" id="UP001066276"/>
    </source>
</evidence>
<accession>A0AAV7T800</accession>
<feature type="non-terminal residue" evidence="2">
    <location>
        <position position="1"/>
    </location>
</feature>
<dbReference type="Proteomes" id="UP001066276">
    <property type="component" value="Chromosome 4_1"/>
</dbReference>
<evidence type="ECO:0000259" key="1">
    <source>
        <dbReference type="Pfam" id="PF12308"/>
    </source>
</evidence>
<dbReference type="Pfam" id="PF12308">
    <property type="entry name" value="Noelin-1"/>
    <property type="match status" value="1"/>
</dbReference>